<protein>
    <submittedName>
        <fullName evidence="7">Xylulokinase</fullName>
    </submittedName>
</protein>
<dbReference type="PANTHER" id="PTHR43095">
    <property type="entry name" value="SUGAR KINASE"/>
    <property type="match status" value="1"/>
</dbReference>
<evidence type="ECO:0000259" key="5">
    <source>
        <dbReference type="Pfam" id="PF00370"/>
    </source>
</evidence>
<dbReference type="Gene3D" id="3.30.420.40">
    <property type="match status" value="2"/>
</dbReference>
<evidence type="ECO:0000259" key="6">
    <source>
        <dbReference type="Pfam" id="PF02782"/>
    </source>
</evidence>
<organism evidence="7 8">
    <name type="scientific">Pseudonocardia alni</name>
    <name type="common">Amycolata alni</name>
    <dbReference type="NCBI Taxonomy" id="33907"/>
    <lineage>
        <taxon>Bacteria</taxon>
        <taxon>Bacillati</taxon>
        <taxon>Actinomycetota</taxon>
        <taxon>Actinomycetes</taxon>
        <taxon>Pseudonocardiales</taxon>
        <taxon>Pseudonocardiaceae</taxon>
        <taxon>Pseudonocardia</taxon>
    </lineage>
</organism>
<comment type="caution">
    <text evidence="7">The sequence shown here is derived from an EMBL/GenBank/DDBJ whole genome shotgun (WGS) entry which is preliminary data.</text>
</comment>
<accession>A0AA44ZRS6</accession>
<dbReference type="GO" id="GO:0016301">
    <property type="term" value="F:kinase activity"/>
    <property type="evidence" value="ECO:0007669"/>
    <property type="project" value="UniProtKB-KW"/>
</dbReference>
<dbReference type="PIRSF" id="PIRSF000538">
    <property type="entry name" value="GlpK"/>
    <property type="match status" value="1"/>
</dbReference>
<dbReference type="RefSeq" id="WP_167410047.1">
    <property type="nucleotide sequence ID" value="NZ_JBICSI010000004.1"/>
</dbReference>
<dbReference type="InterPro" id="IPR050406">
    <property type="entry name" value="FGGY_Carb_Kinase"/>
</dbReference>
<dbReference type="Pfam" id="PF02782">
    <property type="entry name" value="FGGY_C"/>
    <property type="match status" value="1"/>
</dbReference>
<feature type="domain" description="Carbohydrate kinase FGGY N-terminal" evidence="5">
    <location>
        <begin position="3"/>
        <end position="237"/>
    </location>
</feature>
<dbReference type="GO" id="GO:0042732">
    <property type="term" value="P:D-xylose metabolic process"/>
    <property type="evidence" value="ECO:0007669"/>
    <property type="project" value="UniProtKB-KW"/>
</dbReference>
<dbReference type="PANTHER" id="PTHR43095:SF5">
    <property type="entry name" value="XYLULOSE KINASE"/>
    <property type="match status" value="1"/>
</dbReference>
<evidence type="ECO:0000313" key="7">
    <source>
        <dbReference type="EMBL" id="PKB33291.1"/>
    </source>
</evidence>
<keyword evidence="2" id="KW-0859">Xylose metabolism</keyword>
<name>A0AA44ZRS6_PSEA5</name>
<evidence type="ECO:0000313" key="8">
    <source>
        <dbReference type="Proteomes" id="UP000232453"/>
    </source>
</evidence>
<reference evidence="7 8" key="1">
    <citation type="submission" date="2017-11" db="EMBL/GenBank/DDBJ databases">
        <title>Sequencing the genomes of 1000 actinobacteria strains.</title>
        <authorList>
            <person name="Klenk H.-P."/>
        </authorList>
    </citation>
    <scope>NUCLEOTIDE SEQUENCE [LARGE SCALE GENOMIC DNA]</scope>
    <source>
        <strain evidence="7 8">DSM 44104</strain>
    </source>
</reference>
<dbReference type="AlphaFoldDB" id="A0AA44ZRS6"/>
<proteinExistence type="inferred from homology"/>
<keyword evidence="3" id="KW-0808">Transferase</keyword>
<keyword evidence="4" id="KW-0418">Kinase</keyword>
<feature type="domain" description="Carbohydrate kinase FGGY C-terminal" evidence="6">
    <location>
        <begin position="306"/>
        <end position="426"/>
    </location>
</feature>
<dbReference type="Proteomes" id="UP000232453">
    <property type="component" value="Unassembled WGS sequence"/>
</dbReference>
<gene>
    <name evidence="7" type="ORF">ATL51_5045</name>
</gene>
<evidence type="ECO:0000256" key="4">
    <source>
        <dbReference type="ARBA" id="ARBA00022777"/>
    </source>
</evidence>
<dbReference type="SUPFAM" id="SSF53067">
    <property type="entry name" value="Actin-like ATPase domain"/>
    <property type="match status" value="2"/>
</dbReference>
<dbReference type="EMBL" id="PHUJ01000003">
    <property type="protein sequence ID" value="PKB33291.1"/>
    <property type="molecule type" value="Genomic_DNA"/>
</dbReference>
<comment type="similarity">
    <text evidence="1">Belongs to the FGGY kinase family.</text>
</comment>
<dbReference type="InterPro" id="IPR043129">
    <property type="entry name" value="ATPase_NBD"/>
</dbReference>
<evidence type="ECO:0000256" key="3">
    <source>
        <dbReference type="ARBA" id="ARBA00022679"/>
    </source>
</evidence>
<dbReference type="InterPro" id="IPR000577">
    <property type="entry name" value="Carb_kinase_FGGY"/>
</dbReference>
<keyword evidence="2" id="KW-0119">Carbohydrate metabolism</keyword>
<sequence>MTLLGIDLGTTSVKAAVFTGDGVRVAAARAAHPTARPAPGHAEQDPHDWWSGLTEVVGALGPALAGVTAVGVCAQINTHLFVDDDGAPVHPAITWQDGRCGPVAAALTERLIPADRARVRGGLGTVDASHAAARAAWLAAHRPDAWARARRLLAPKDWLLERLIGTAVADPLSSTGLLGPDGRYPDWLDLLVPGLRAMPAPLADPASVAGKTTGAGGLPAGLPVAVGTMDAWAALLGGGIAAPGDAIDIAGTSEVLALAATPGGGAPGIVTFPSWRGLHVHAGPTQAGGDALTWASAVLGVAPGELLDRAACADPGQVLFLPQLAGERAPLWDPDLRGHWLGAGFATGSAELGRAVLEGVAHAARHVLGPLEAAAGRRADTIAACGGGAASDLWCQIKADVLDRPLRRTAERDAGVLGAAMLAALATGDAASVDELAGRMVRVDREFTPDPRTRGRLDDAHGRYLAAQRALAPLFRPTGG</sequence>
<dbReference type="Pfam" id="PF00370">
    <property type="entry name" value="FGGY_N"/>
    <property type="match status" value="1"/>
</dbReference>
<evidence type="ECO:0000256" key="2">
    <source>
        <dbReference type="ARBA" id="ARBA00022629"/>
    </source>
</evidence>
<dbReference type="InterPro" id="IPR018485">
    <property type="entry name" value="FGGY_C"/>
</dbReference>
<dbReference type="InterPro" id="IPR018484">
    <property type="entry name" value="FGGY_N"/>
</dbReference>
<evidence type="ECO:0000256" key="1">
    <source>
        <dbReference type="ARBA" id="ARBA00009156"/>
    </source>
</evidence>